<dbReference type="Pfam" id="PF00890">
    <property type="entry name" value="FAD_binding_2"/>
    <property type="match status" value="1"/>
</dbReference>
<name>A0AAV3RZ02_LITER</name>
<dbReference type="GO" id="GO:0009055">
    <property type="term" value="F:electron transfer activity"/>
    <property type="evidence" value="ECO:0007669"/>
    <property type="project" value="TreeGrafter"/>
</dbReference>
<dbReference type="Proteomes" id="UP001454036">
    <property type="component" value="Unassembled WGS sequence"/>
</dbReference>
<dbReference type="SUPFAM" id="SSF51905">
    <property type="entry name" value="FAD/NAD(P)-binding domain"/>
    <property type="match status" value="1"/>
</dbReference>
<evidence type="ECO:0000259" key="3">
    <source>
        <dbReference type="Pfam" id="PF00890"/>
    </source>
</evidence>
<evidence type="ECO:0000256" key="1">
    <source>
        <dbReference type="ARBA" id="ARBA00022630"/>
    </source>
</evidence>
<keyword evidence="1" id="KW-0285">Flavoprotein</keyword>
<evidence type="ECO:0000256" key="2">
    <source>
        <dbReference type="ARBA" id="ARBA00023002"/>
    </source>
</evidence>
<dbReference type="InterPro" id="IPR030664">
    <property type="entry name" value="SdhA/FrdA/AprA"/>
</dbReference>
<dbReference type="InterPro" id="IPR027477">
    <property type="entry name" value="Succ_DH/fumarate_Rdtase_cat_sf"/>
</dbReference>
<protein>
    <submittedName>
        <fullName evidence="4">Dehydrogenase</fullName>
    </submittedName>
</protein>
<dbReference type="InterPro" id="IPR036188">
    <property type="entry name" value="FAD/NAD-bd_sf"/>
</dbReference>
<dbReference type="PANTHER" id="PTHR11632:SF51">
    <property type="entry name" value="SUCCINATE DEHYDROGENASE [UBIQUINONE] FLAVOPROTEIN SUBUNIT, MITOCHONDRIAL"/>
    <property type="match status" value="1"/>
</dbReference>
<proteinExistence type="predicted"/>
<feature type="domain" description="FAD-dependent oxidoreductase 2 FAD-binding" evidence="3">
    <location>
        <begin position="4"/>
        <end position="120"/>
    </location>
</feature>
<dbReference type="SUPFAM" id="SSF56425">
    <property type="entry name" value="Succinate dehydrogenase/fumarate reductase flavoprotein, catalytic domain"/>
    <property type="match status" value="1"/>
</dbReference>
<organism evidence="4 5">
    <name type="scientific">Lithospermum erythrorhizon</name>
    <name type="common">Purple gromwell</name>
    <name type="synonym">Lithospermum officinale var. erythrorhizon</name>
    <dbReference type="NCBI Taxonomy" id="34254"/>
    <lineage>
        <taxon>Eukaryota</taxon>
        <taxon>Viridiplantae</taxon>
        <taxon>Streptophyta</taxon>
        <taxon>Embryophyta</taxon>
        <taxon>Tracheophyta</taxon>
        <taxon>Spermatophyta</taxon>
        <taxon>Magnoliopsida</taxon>
        <taxon>eudicotyledons</taxon>
        <taxon>Gunneridae</taxon>
        <taxon>Pentapetalae</taxon>
        <taxon>asterids</taxon>
        <taxon>lamiids</taxon>
        <taxon>Boraginales</taxon>
        <taxon>Boraginaceae</taxon>
        <taxon>Boraginoideae</taxon>
        <taxon>Lithospermeae</taxon>
        <taxon>Lithospermum</taxon>
    </lineage>
</organism>
<reference evidence="4 5" key="1">
    <citation type="submission" date="2024-01" db="EMBL/GenBank/DDBJ databases">
        <title>The complete chloroplast genome sequence of Lithospermum erythrorhizon: insights into the phylogenetic relationship among Boraginaceae species and the maternal lineages of purple gromwells.</title>
        <authorList>
            <person name="Okada T."/>
            <person name="Watanabe K."/>
        </authorList>
    </citation>
    <scope>NUCLEOTIDE SEQUENCE [LARGE SCALE GENOMIC DNA]</scope>
</reference>
<dbReference type="EMBL" id="BAABME010014211">
    <property type="protein sequence ID" value="GAA0186973.1"/>
    <property type="molecule type" value="Genomic_DNA"/>
</dbReference>
<accession>A0AAV3RZ02</accession>
<gene>
    <name evidence="4" type="ORF">LIER_34261</name>
</gene>
<dbReference type="GO" id="GO:0050660">
    <property type="term" value="F:flavin adenine dinucleotide binding"/>
    <property type="evidence" value="ECO:0007669"/>
    <property type="project" value="TreeGrafter"/>
</dbReference>
<dbReference type="GO" id="GO:0005739">
    <property type="term" value="C:mitochondrion"/>
    <property type="evidence" value="ECO:0007669"/>
    <property type="project" value="GOC"/>
</dbReference>
<keyword evidence="2" id="KW-0560">Oxidoreductase</keyword>
<keyword evidence="5" id="KW-1185">Reference proteome</keyword>
<dbReference type="GO" id="GO:0008177">
    <property type="term" value="F:succinate dehydrogenase (quinone) activity"/>
    <property type="evidence" value="ECO:0007669"/>
    <property type="project" value="TreeGrafter"/>
</dbReference>
<evidence type="ECO:0000313" key="5">
    <source>
        <dbReference type="Proteomes" id="UP001454036"/>
    </source>
</evidence>
<dbReference type="Gene3D" id="3.90.700.10">
    <property type="entry name" value="Succinate dehydrogenase/fumarate reductase flavoprotein, catalytic domain"/>
    <property type="match status" value="1"/>
</dbReference>
<dbReference type="InterPro" id="IPR003953">
    <property type="entry name" value="FAD-dep_OxRdtase_2_FAD-bd"/>
</dbReference>
<dbReference type="Gene3D" id="3.50.50.60">
    <property type="entry name" value="FAD/NAD(P)-binding domain"/>
    <property type="match status" value="1"/>
</dbReference>
<dbReference type="AlphaFoldDB" id="A0AAV3RZ02"/>
<dbReference type="GO" id="GO:0006121">
    <property type="term" value="P:mitochondrial electron transport, succinate to ubiquinone"/>
    <property type="evidence" value="ECO:0007669"/>
    <property type="project" value="TreeGrafter"/>
</dbReference>
<comment type="caution">
    <text evidence="4">The sequence shown here is derived from an EMBL/GenBank/DDBJ whole genome shotgun (WGS) entry which is preliminary data.</text>
</comment>
<dbReference type="PANTHER" id="PTHR11632">
    <property type="entry name" value="SUCCINATE DEHYDROGENASE 2 FLAVOPROTEIN SUBUNIT"/>
    <property type="match status" value="1"/>
</dbReference>
<evidence type="ECO:0000313" key="4">
    <source>
        <dbReference type="EMBL" id="GAA0186973.1"/>
    </source>
</evidence>
<sequence length="143" mass="15578">MDSDGSCQGVIALNMEDGTLHRFHAGSTILATGGYGRAYFSATPAHTCTGDGNAMAAHARLPLEDLEFVQFHPTEGTGCLITEGSHGEGDIFRNSEGERFMEGYAQQLRILHQEMLSQESRSMTMEIREGRGVGMIRQSAGYF</sequence>